<name>A0AA37XC64_9MICO</name>
<dbReference type="PANTHER" id="PTHR30528:SF0">
    <property type="entry name" value="CYTOPLASMIC PROTEIN"/>
    <property type="match status" value="1"/>
</dbReference>
<evidence type="ECO:0008006" key="3">
    <source>
        <dbReference type="Google" id="ProtNLM"/>
    </source>
</evidence>
<dbReference type="Proteomes" id="UP001157160">
    <property type="component" value="Unassembled WGS sequence"/>
</dbReference>
<accession>A0AA37XC64</accession>
<protein>
    <recommendedName>
        <fullName evidence="3">Winged helix-turn-helix domain-containing protein</fullName>
    </recommendedName>
</protein>
<organism evidence="1 2">
    <name type="scientific">Arenivirga flava</name>
    <dbReference type="NCBI Taxonomy" id="1930060"/>
    <lineage>
        <taxon>Bacteria</taxon>
        <taxon>Bacillati</taxon>
        <taxon>Actinomycetota</taxon>
        <taxon>Actinomycetes</taxon>
        <taxon>Micrococcales</taxon>
        <taxon>Microbacteriaceae</taxon>
        <taxon>Arenivirga</taxon>
    </lineage>
</organism>
<dbReference type="PANTHER" id="PTHR30528">
    <property type="entry name" value="CYTOPLASMIC PROTEIN"/>
    <property type="match status" value="1"/>
</dbReference>
<dbReference type="InterPro" id="IPR009351">
    <property type="entry name" value="AlkZ-like"/>
</dbReference>
<reference evidence="1 2" key="1">
    <citation type="journal article" date="2014" name="Int. J. Syst. Evol. Microbiol.">
        <title>Complete genome sequence of Corynebacterium casei LMG S-19264T (=DSM 44701T), isolated from a smear-ripened cheese.</title>
        <authorList>
            <consortium name="US DOE Joint Genome Institute (JGI-PGF)"/>
            <person name="Walter F."/>
            <person name="Albersmeier A."/>
            <person name="Kalinowski J."/>
            <person name="Ruckert C."/>
        </authorList>
    </citation>
    <scope>NUCLEOTIDE SEQUENCE [LARGE SCALE GENOMIC DNA]</scope>
    <source>
        <strain evidence="1 2">NBRC 112289</strain>
    </source>
</reference>
<gene>
    <name evidence="1" type="ORF">GCM10025874_27130</name>
</gene>
<sequence>MHVSAAPARIERMPRLSPAAARRIALAAQGFGAPQPDVVNLGHLRRTMRRLAVVQLDSVNVFSRSHYLPFFSRLGAYDRGLLDRLTAHAPGRRKPELLEYWAHEASILSPEAYAQFGWRKRLVREQAWGSIRRFPSEHPEALASIRAQIADRGPLRSSELGYERAPREQREMWDWHLGKTGAEYLFWAGEVAAARRINFERHYDLVERVAPPELLVERPAADSHLELVRLAARALGVASEPDLRDYFRMSRAETASAIAALVGRGELEPVEVSGWRDPAYLHAEARRPRRIEASTLLTPFDNLVWFRPRTERLFGFHYRLEIYTPAEQRVHGYYVLPFLLGDELVARVDVKSDRRAGVLRAHRVGIEHGADPARVMAELEAAMERTAAWLGLGAVELPGTGPVLLGPR</sequence>
<proteinExistence type="predicted"/>
<evidence type="ECO:0000313" key="1">
    <source>
        <dbReference type="EMBL" id="GMA29460.1"/>
    </source>
</evidence>
<dbReference type="EMBL" id="BSUL01000001">
    <property type="protein sequence ID" value="GMA29460.1"/>
    <property type="molecule type" value="Genomic_DNA"/>
</dbReference>
<evidence type="ECO:0000313" key="2">
    <source>
        <dbReference type="Proteomes" id="UP001157160"/>
    </source>
</evidence>
<dbReference type="AlphaFoldDB" id="A0AA37XC64"/>
<keyword evidence="2" id="KW-1185">Reference proteome</keyword>
<comment type="caution">
    <text evidence="1">The sequence shown here is derived from an EMBL/GenBank/DDBJ whole genome shotgun (WGS) entry which is preliminary data.</text>
</comment>
<dbReference type="Pfam" id="PF06224">
    <property type="entry name" value="AlkZ-like"/>
    <property type="match status" value="1"/>
</dbReference>